<organism evidence="1 2">
    <name type="scientific">Jimgerdemannia flammicorona</name>
    <dbReference type="NCBI Taxonomy" id="994334"/>
    <lineage>
        <taxon>Eukaryota</taxon>
        <taxon>Fungi</taxon>
        <taxon>Fungi incertae sedis</taxon>
        <taxon>Mucoromycota</taxon>
        <taxon>Mucoromycotina</taxon>
        <taxon>Endogonomycetes</taxon>
        <taxon>Endogonales</taxon>
        <taxon>Endogonaceae</taxon>
        <taxon>Jimgerdemannia</taxon>
    </lineage>
</organism>
<accession>A0A433QTV9</accession>
<comment type="caution">
    <text evidence="1">The sequence shown here is derived from an EMBL/GenBank/DDBJ whole genome shotgun (WGS) entry which is preliminary data.</text>
</comment>
<proteinExistence type="predicted"/>
<gene>
    <name evidence="1" type="ORF">BC938DRAFT_472480</name>
</gene>
<evidence type="ECO:0000313" key="2">
    <source>
        <dbReference type="Proteomes" id="UP000274822"/>
    </source>
</evidence>
<name>A0A433QTV9_9FUNG</name>
<evidence type="ECO:0000313" key="1">
    <source>
        <dbReference type="EMBL" id="RUS33231.1"/>
    </source>
</evidence>
<dbReference type="EMBL" id="RBNJ01001362">
    <property type="protein sequence ID" value="RUS33231.1"/>
    <property type="molecule type" value="Genomic_DNA"/>
</dbReference>
<keyword evidence="2" id="KW-1185">Reference proteome</keyword>
<dbReference type="Proteomes" id="UP000274822">
    <property type="component" value="Unassembled WGS sequence"/>
</dbReference>
<reference evidence="1 2" key="1">
    <citation type="journal article" date="2018" name="New Phytol.">
        <title>Phylogenomics of Endogonaceae and evolution of mycorrhizas within Mucoromycota.</title>
        <authorList>
            <person name="Chang Y."/>
            <person name="Desiro A."/>
            <person name="Na H."/>
            <person name="Sandor L."/>
            <person name="Lipzen A."/>
            <person name="Clum A."/>
            <person name="Barry K."/>
            <person name="Grigoriev I.V."/>
            <person name="Martin F.M."/>
            <person name="Stajich J.E."/>
            <person name="Smith M.E."/>
            <person name="Bonito G."/>
            <person name="Spatafora J.W."/>
        </authorList>
    </citation>
    <scope>NUCLEOTIDE SEQUENCE [LARGE SCALE GENOMIC DNA]</scope>
    <source>
        <strain evidence="1 2">AD002</strain>
    </source>
</reference>
<sequence>MYEAATAAELKKMRFLKARGAVQTYQTGHDHLLKSSTLVSKINLRELRDVADEIKGGIEPTTPRKRKQESSYIGDITEDVIVDFDKYPILESYCRIFSALQEHHIDEDSQRARHSIAMLKWFVVDREIFVEAGWKRRAQLAAVPVPRIGFKLVSAVLQEHFDDQLRSAAVILRALKRKGKLDSNDVSWMSPPAVIKQLFSQYSKEKHYDIDVLTAVSVIAAVVLYTPTPCRGLGSIPSENHIKAELWTKIFSAAFVLHCSKFIPVWELQHLIPGDGGCGSSRSDFAALVTNKNDTQFAFFLVEFENNGFEVHKDDVVAVAEAAHEFNRILSLGCDLSEDEVNRTRLHIGFSQRNENSFEHARTCVQSTRFNTHLRS</sequence>
<protein>
    <submittedName>
        <fullName evidence="1">Uncharacterized protein</fullName>
    </submittedName>
</protein>
<dbReference type="AlphaFoldDB" id="A0A433QTV9"/>